<accession>A0A2P8VKI0</accession>
<reference evidence="4 5" key="1">
    <citation type="submission" date="2018-03" db="EMBL/GenBank/DDBJ databases">
        <title>Draft genome sequence of the first documented clinical Siccibacter turicensis isolate in Austria.</title>
        <authorList>
            <person name="Lepuschitz S."/>
            <person name="Pekard-Amenitsch S."/>
            <person name="Haunold R."/>
            <person name="Schill S."/>
            <person name="Mach R."/>
            <person name="Allerberger F."/>
            <person name="Ruppitsch W."/>
            <person name="Forsythe S.J."/>
        </authorList>
    </citation>
    <scope>NUCLEOTIDE SEQUENCE [LARGE SCALE GENOMIC DNA]</scope>
    <source>
        <strain evidence="4 5">6100069499-17</strain>
    </source>
</reference>
<dbReference type="NCBIfam" id="TIGR00254">
    <property type="entry name" value="GGDEF"/>
    <property type="match status" value="1"/>
</dbReference>
<organism evidence="4 5">
    <name type="scientific">Siccibacter turicensis</name>
    <dbReference type="NCBI Taxonomy" id="357233"/>
    <lineage>
        <taxon>Bacteria</taxon>
        <taxon>Pseudomonadati</taxon>
        <taxon>Pseudomonadota</taxon>
        <taxon>Gammaproteobacteria</taxon>
        <taxon>Enterobacterales</taxon>
        <taxon>Enterobacteriaceae</taxon>
        <taxon>Siccibacter</taxon>
    </lineage>
</organism>
<dbReference type="SUPFAM" id="SSF55073">
    <property type="entry name" value="Nucleotide cyclase"/>
    <property type="match status" value="1"/>
</dbReference>
<dbReference type="InterPro" id="IPR052155">
    <property type="entry name" value="Biofilm_reg_signaling"/>
</dbReference>
<feature type="domain" description="GGDEF" evidence="3">
    <location>
        <begin position="251"/>
        <end position="383"/>
    </location>
</feature>
<dbReference type="STRING" id="1388748.GCA_000463155_02515"/>
<proteinExistence type="predicted"/>
<dbReference type="OrthoDB" id="9814202at2"/>
<dbReference type="CDD" id="cd01948">
    <property type="entry name" value="EAL"/>
    <property type="match status" value="1"/>
</dbReference>
<evidence type="ECO:0000313" key="5">
    <source>
        <dbReference type="Proteomes" id="UP000240212"/>
    </source>
</evidence>
<dbReference type="Pfam" id="PF00990">
    <property type="entry name" value="GGDEF"/>
    <property type="match status" value="1"/>
</dbReference>
<dbReference type="PROSITE" id="PS50887">
    <property type="entry name" value="GGDEF"/>
    <property type="match status" value="1"/>
</dbReference>
<gene>
    <name evidence="4" type="ORF">C7G83_07695</name>
</gene>
<feature type="domain" description="EAL" evidence="2">
    <location>
        <begin position="392"/>
        <end position="640"/>
    </location>
</feature>
<protein>
    <submittedName>
        <fullName evidence="4">GGDEF-domain containing protein</fullName>
    </submittedName>
</protein>
<dbReference type="AlphaFoldDB" id="A0A2P8VKI0"/>
<sequence length="649" mass="74445">MSEKRERQQLYRSESIKLLYNNAIPGIIITFIAATTLTFTFIDNGHRTWKLMWWGVLCAVLALRLVDTWSWRRCREKHRRVRAFHLRFSCGCLITAALWSSYFCLFERFFTLEEFTSTVVILSAMVGGAANVLSGSVMLASYYTLIVLMPWSLMLLDSPLDYKRSIGFLGLFFTATMIFSAIRSAKYIRQAIALKYKNQRLVDRMEDTIRERTQKIYEISYKDALTGLSNRVAFQNEADDMVYRYKRGEIPGFSLFFIDLDGFKSINDALGHDVGDRVLLSFSNRLAAFQDSGTLICRWGGDEFIYCTPQTDHAALRNLAAQMVKSFNQPFYLREQEITLSATIGIAICPEHSTNLTRLIQIADIAMYAQKGKQPERVLFYNHQLEENLRSKVLLQEALNNALARHELRLVFQPIVDSRTREIRSFEALLRWKRGTQIIDPSVFIPIAERSGQIVNIGYWVLEEACKTLAHLPAEETAISVNVSVIQFQDQQFLAKVNRLLETYHINPARLHIEVTESLFHSGQSDLTDKILWLQRQGIKISIDDFGTGYSSLSVIQNLNIDFVKIDRSFIHKIEDKGLAIVEAVMNMSHSLNFRIIAEGVESEEQAQLLRRCGIHYMQGFLFSQPVEMVDVFRLSGSRLLHPAPESVL</sequence>
<dbReference type="PANTHER" id="PTHR44757">
    <property type="entry name" value="DIGUANYLATE CYCLASE DGCP"/>
    <property type="match status" value="1"/>
</dbReference>
<feature type="transmembrane region" description="Helical" evidence="1">
    <location>
        <begin position="166"/>
        <end position="185"/>
    </location>
</feature>
<dbReference type="Gene3D" id="3.20.20.450">
    <property type="entry name" value="EAL domain"/>
    <property type="match status" value="1"/>
</dbReference>
<dbReference type="InterPro" id="IPR001633">
    <property type="entry name" value="EAL_dom"/>
</dbReference>
<dbReference type="Pfam" id="PF00563">
    <property type="entry name" value="EAL"/>
    <property type="match status" value="1"/>
</dbReference>
<feature type="transmembrane region" description="Helical" evidence="1">
    <location>
        <begin position="48"/>
        <end position="66"/>
    </location>
</feature>
<dbReference type="SMART" id="SM00267">
    <property type="entry name" value="GGDEF"/>
    <property type="match status" value="1"/>
</dbReference>
<keyword evidence="1" id="KW-0812">Transmembrane</keyword>
<evidence type="ECO:0000313" key="4">
    <source>
        <dbReference type="EMBL" id="PSN08057.1"/>
    </source>
</evidence>
<dbReference type="InterPro" id="IPR000160">
    <property type="entry name" value="GGDEF_dom"/>
</dbReference>
<feature type="transmembrane region" description="Helical" evidence="1">
    <location>
        <begin position="140"/>
        <end position="160"/>
    </location>
</feature>
<feature type="transmembrane region" description="Helical" evidence="1">
    <location>
        <begin position="20"/>
        <end position="42"/>
    </location>
</feature>
<dbReference type="EMBL" id="PYEP01000003">
    <property type="protein sequence ID" value="PSN08057.1"/>
    <property type="molecule type" value="Genomic_DNA"/>
</dbReference>
<evidence type="ECO:0000256" key="1">
    <source>
        <dbReference type="SAM" id="Phobius"/>
    </source>
</evidence>
<comment type="caution">
    <text evidence="4">The sequence shown here is derived from an EMBL/GenBank/DDBJ whole genome shotgun (WGS) entry which is preliminary data.</text>
</comment>
<dbReference type="InterPro" id="IPR029787">
    <property type="entry name" value="Nucleotide_cyclase"/>
</dbReference>
<dbReference type="InterPro" id="IPR035919">
    <property type="entry name" value="EAL_sf"/>
</dbReference>
<feature type="transmembrane region" description="Helical" evidence="1">
    <location>
        <begin position="86"/>
        <end position="103"/>
    </location>
</feature>
<keyword evidence="1" id="KW-0472">Membrane</keyword>
<dbReference type="Gene3D" id="3.30.70.270">
    <property type="match status" value="1"/>
</dbReference>
<dbReference type="InterPro" id="IPR043128">
    <property type="entry name" value="Rev_trsase/Diguanyl_cyclase"/>
</dbReference>
<dbReference type="PANTHER" id="PTHR44757:SF2">
    <property type="entry name" value="BIOFILM ARCHITECTURE MAINTENANCE PROTEIN MBAA"/>
    <property type="match status" value="1"/>
</dbReference>
<evidence type="ECO:0000259" key="2">
    <source>
        <dbReference type="PROSITE" id="PS50883"/>
    </source>
</evidence>
<evidence type="ECO:0000259" key="3">
    <source>
        <dbReference type="PROSITE" id="PS50887"/>
    </source>
</evidence>
<keyword evidence="5" id="KW-1185">Reference proteome</keyword>
<name>A0A2P8VKI0_9ENTR</name>
<dbReference type="CDD" id="cd01949">
    <property type="entry name" value="GGDEF"/>
    <property type="match status" value="1"/>
</dbReference>
<dbReference type="SMART" id="SM00052">
    <property type="entry name" value="EAL"/>
    <property type="match status" value="1"/>
</dbReference>
<dbReference type="PROSITE" id="PS50883">
    <property type="entry name" value="EAL"/>
    <property type="match status" value="1"/>
</dbReference>
<dbReference type="SUPFAM" id="SSF141868">
    <property type="entry name" value="EAL domain-like"/>
    <property type="match status" value="1"/>
</dbReference>
<dbReference type="RefSeq" id="WP_106876798.1">
    <property type="nucleotide sequence ID" value="NZ_PYEP01000003.1"/>
</dbReference>
<dbReference type="Proteomes" id="UP000240212">
    <property type="component" value="Unassembled WGS sequence"/>
</dbReference>
<keyword evidence="1" id="KW-1133">Transmembrane helix</keyword>